<evidence type="ECO:0000256" key="3">
    <source>
        <dbReference type="ARBA" id="ARBA00022723"/>
    </source>
</evidence>
<dbReference type="SUPFAM" id="SSF142019">
    <property type="entry name" value="Nqo1 FMN-binding domain-like"/>
    <property type="match status" value="1"/>
</dbReference>
<sequence length="516" mass="55456">MFSFMRKRPAFQGGVHPDDRKQATSGLPIEPLPLPARLYLPVQQHIGAAARPVVKAGDTVLKGQMIAQGDGAVSAAVHAPTSGRILAVAPHPAPHPSGLPVETIVIEPDGEECWVDQPDPEHALNLAPEVIARRVAEAGVVGMGGATFPAAIKLNLGSRHHIDTLIINGSECEPYLTCDDRLMRERTDEVIDGIRIIRHALGARRALVVVEDNKPEALSALQARLYEMDTIEAMAVPTRYPMGSEKHMIKAVTGREIPAGKLGADIGVIVHNVGTAYAVHRAVRMGRPLISRIVTVGGGAVRRPANLEVLLGTRVEDLLAHCGGTRQPPARLLMGGPMMGQVMPHAQVPVIKGSNGIIALTAEEINIGQTMPCIRCGRCVAACPCGLMPLEMAARIRNEDMDGAVDYGLMDCVACGSCSYVCPSHIPLVQFFHHAKGVLGARREQQRRQEEIKRLAQQRRERQEAEARAKAEAAERRKAEREAAKRKAEEAKAARAAKAAAVQEPPKTPAADQAET</sequence>
<keyword evidence="8" id="KW-1278">Translocase</keyword>
<dbReference type="InterPro" id="IPR037225">
    <property type="entry name" value="Nuo51_FMN-bd_sf"/>
</dbReference>
<dbReference type="GO" id="GO:0046872">
    <property type="term" value="F:metal ion binding"/>
    <property type="evidence" value="ECO:0007669"/>
    <property type="project" value="UniProtKB-KW"/>
</dbReference>
<evidence type="ECO:0000256" key="2">
    <source>
        <dbReference type="ARBA" id="ARBA00022485"/>
    </source>
</evidence>
<dbReference type="PROSITE" id="PS00198">
    <property type="entry name" value="4FE4S_FER_1"/>
    <property type="match status" value="1"/>
</dbReference>
<keyword evidence="5 8" id="KW-0249">Electron transport</keyword>
<dbReference type="Pfam" id="PF13375">
    <property type="entry name" value="RnfC_N"/>
    <property type="match status" value="1"/>
</dbReference>
<dbReference type="NCBIfam" id="TIGR01945">
    <property type="entry name" value="rnfC"/>
    <property type="match status" value="1"/>
</dbReference>
<dbReference type="EMBL" id="FOFO01000020">
    <property type="protein sequence ID" value="SEQ20479.1"/>
    <property type="molecule type" value="Genomic_DNA"/>
</dbReference>
<protein>
    <recommendedName>
        <fullName evidence="8">Ion-translocating oxidoreductase complex subunit C</fullName>
        <ecNumber evidence="8">7.-.-.-</ecNumber>
    </recommendedName>
    <alternativeName>
        <fullName evidence="8">Rnf electron transport complex subunit C</fullName>
    </alternativeName>
</protein>
<feature type="domain" description="4Fe-4S ferredoxin-type" evidence="10">
    <location>
        <begin position="363"/>
        <end position="393"/>
    </location>
</feature>
<comment type="cofactor">
    <cofactor evidence="8">
        <name>[4Fe-4S] cluster</name>
        <dbReference type="ChEBI" id="CHEBI:49883"/>
    </cofactor>
    <text evidence="8">Binds 2 [4Fe-4S] clusters per subunit.</text>
</comment>
<dbReference type="HAMAP" id="MF_00461">
    <property type="entry name" value="RsxC_RnfC"/>
    <property type="match status" value="1"/>
</dbReference>
<dbReference type="RefSeq" id="WP_090207735.1">
    <property type="nucleotide sequence ID" value="NZ_FOFO01000020.1"/>
</dbReference>
<dbReference type="Proteomes" id="UP000199496">
    <property type="component" value="Unassembled WGS sequence"/>
</dbReference>
<dbReference type="NCBIfam" id="NF003454">
    <property type="entry name" value="PRK05035.1"/>
    <property type="match status" value="1"/>
</dbReference>
<proteinExistence type="inferred from homology"/>
<keyword evidence="8" id="KW-0997">Cell inner membrane</keyword>
<keyword evidence="8" id="KW-0472">Membrane</keyword>
<dbReference type="EC" id="7.-.-.-" evidence="8"/>
<name>A0A1H9E415_9GAMM</name>
<dbReference type="InterPro" id="IPR019554">
    <property type="entry name" value="Soluble_ligand-bd"/>
</dbReference>
<dbReference type="InterPro" id="IPR011538">
    <property type="entry name" value="Nuo51_FMN-bd"/>
</dbReference>
<feature type="compositionally biased region" description="Basic and acidic residues" evidence="9">
    <location>
        <begin position="455"/>
        <end position="493"/>
    </location>
</feature>
<organism evidence="11 12">
    <name type="scientific">Ectothiorhodospira magna</name>
    <dbReference type="NCBI Taxonomy" id="867345"/>
    <lineage>
        <taxon>Bacteria</taxon>
        <taxon>Pseudomonadati</taxon>
        <taxon>Pseudomonadota</taxon>
        <taxon>Gammaproteobacteria</taxon>
        <taxon>Chromatiales</taxon>
        <taxon>Ectothiorhodospiraceae</taxon>
        <taxon>Ectothiorhodospira</taxon>
    </lineage>
</organism>
<reference evidence="11 12" key="1">
    <citation type="submission" date="2016-10" db="EMBL/GenBank/DDBJ databases">
        <authorList>
            <person name="de Groot N.N."/>
        </authorList>
    </citation>
    <scope>NUCLEOTIDE SEQUENCE [LARGE SCALE GENOMIC DNA]</scope>
    <source>
        <strain evidence="11 12">B7-7</strain>
    </source>
</reference>
<comment type="similarity">
    <text evidence="8">Belongs to the 4Fe4S bacterial-type ferredoxin family. RnfC subfamily.</text>
</comment>
<dbReference type="OrthoDB" id="9767754at2"/>
<keyword evidence="2 8" id="KW-0004">4Fe-4S</keyword>
<evidence type="ECO:0000256" key="8">
    <source>
        <dbReference type="HAMAP-Rule" id="MF_00461"/>
    </source>
</evidence>
<feature type="binding site" evidence="8">
    <location>
        <position position="376"/>
    </location>
    <ligand>
        <name>[4Fe-4S] cluster</name>
        <dbReference type="ChEBI" id="CHEBI:49883"/>
        <label>1</label>
    </ligand>
</feature>
<keyword evidence="8" id="KW-1003">Cell membrane</keyword>
<keyword evidence="12" id="KW-1185">Reference proteome</keyword>
<dbReference type="Gene3D" id="3.10.20.600">
    <property type="match status" value="1"/>
</dbReference>
<dbReference type="GO" id="GO:0005886">
    <property type="term" value="C:plasma membrane"/>
    <property type="evidence" value="ECO:0007669"/>
    <property type="project" value="UniProtKB-SubCell"/>
</dbReference>
<evidence type="ECO:0000256" key="9">
    <source>
        <dbReference type="SAM" id="MobiDB-lite"/>
    </source>
</evidence>
<evidence type="ECO:0000256" key="4">
    <source>
        <dbReference type="ARBA" id="ARBA00022737"/>
    </source>
</evidence>
<keyword evidence="3 8" id="KW-0479">Metal-binding</keyword>
<dbReference type="GO" id="GO:0051539">
    <property type="term" value="F:4 iron, 4 sulfur cluster binding"/>
    <property type="evidence" value="ECO:0007669"/>
    <property type="project" value="UniProtKB-KW"/>
</dbReference>
<dbReference type="InterPro" id="IPR010208">
    <property type="entry name" value="Ion_transpt_RnfC/RsxC"/>
</dbReference>
<keyword evidence="6 8" id="KW-0408">Iron</keyword>
<accession>A0A1H9E415</accession>
<dbReference type="PANTHER" id="PTHR43034:SF2">
    <property type="entry name" value="ION-TRANSLOCATING OXIDOREDUCTASE COMPLEX SUBUNIT C"/>
    <property type="match status" value="1"/>
</dbReference>
<dbReference type="AlphaFoldDB" id="A0A1H9E415"/>
<feature type="binding site" evidence="8">
    <location>
        <position position="379"/>
    </location>
    <ligand>
        <name>[4Fe-4S] cluster</name>
        <dbReference type="ChEBI" id="CHEBI:49883"/>
        <label>1</label>
    </ligand>
</feature>
<keyword evidence="1 8" id="KW-0813">Transport</keyword>
<dbReference type="Pfam" id="PF01512">
    <property type="entry name" value="Complex1_51K"/>
    <property type="match status" value="1"/>
</dbReference>
<comment type="function">
    <text evidence="8">Part of a membrane-bound complex that couples electron transfer with translocation of ions across the membrane.</text>
</comment>
<evidence type="ECO:0000256" key="6">
    <source>
        <dbReference type="ARBA" id="ARBA00023004"/>
    </source>
</evidence>
<evidence type="ECO:0000313" key="12">
    <source>
        <dbReference type="Proteomes" id="UP000199496"/>
    </source>
</evidence>
<keyword evidence="4 8" id="KW-0677">Repeat</keyword>
<evidence type="ECO:0000256" key="1">
    <source>
        <dbReference type="ARBA" id="ARBA00022448"/>
    </source>
</evidence>
<dbReference type="InterPro" id="IPR026902">
    <property type="entry name" value="RnfC_N"/>
</dbReference>
<evidence type="ECO:0000313" key="11">
    <source>
        <dbReference type="EMBL" id="SEQ20479.1"/>
    </source>
</evidence>
<evidence type="ECO:0000256" key="7">
    <source>
        <dbReference type="ARBA" id="ARBA00023014"/>
    </source>
</evidence>
<gene>
    <name evidence="8" type="primary">rnfC</name>
    <name evidence="11" type="ORF">SAMN05421693_12015</name>
</gene>
<feature type="domain" description="4Fe-4S ferredoxin-type" evidence="10">
    <location>
        <begin position="401"/>
        <end position="432"/>
    </location>
</feature>
<dbReference type="Pfam" id="PF10531">
    <property type="entry name" value="SLBB"/>
    <property type="match status" value="1"/>
</dbReference>
<dbReference type="Pfam" id="PF12838">
    <property type="entry name" value="Fer4_7"/>
    <property type="match status" value="1"/>
</dbReference>
<feature type="binding site" evidence="8">
    <location>
        <position position="415"/>
    </location>
    <ligand>
        <name>[4Fe-4S] cluster</name>
        <dbReference type="ChEBI" id="CHEBI:49883"/>
        <label>2</label>
    </ligand>
</feature>
<dbReference type="GO" id="GO:0009055">
    <property type="term" value="F:electron transfer activity"/>
    <property type="evidence" value="ECO:0007669"/>
    <property type="project" value="InterPro"/>
</dbReference>
<dbReference type="PROSITE" id="PS51379">
    <property type="entry name" value="4FE4S_FER_2"/>
    <property type="match status" value="2"/>
</dbReference>
<dbReference type="InterPro" id="IPR017900">
    <property type="entry name" value="4Fe4S_Fe_S_CS"/>
</dbReference>
<dbReference type="InterPro" id="IPR017896">
    <property type="entry name" value="4Fe4S_Fe-S-bd"/>
</dbReference>
<comment type="subunit">
    <text evidence="8">The complex is composed of six subunits: RnfA, RnfB, RnfC, RnfD, RnfE and RnfG.</text>
</comment>
<feature type="binding site" evidence="8">
    <location>
        <position position="383"/>
    </location>
    <ligand>
        <name>[4Fe-4S] cluster</name>
        <dbReference type="ChEBI" id="CHEBI:49883"/>
        <label>2</label>
    </ligand>
</feature>
<dbReference type="Gene3D" id="3.30.70.20">
    <property type="match status" value="1"/>
</dbReference>
<feature type="binding site" evidence="8">
    <location>
        <position position="412"/>
    </location>
    <ligand>
        <name>[4Fe-4S] cluster</name>
        <dbReference type="ChEBI" id="CHEBI:49883"/>
        <label>2</label>
    </ligand>
</feature>
<feature type="region of interest" description="Disordered" evidence="9">
    <location>
        <begin position="1"/>
        <end position="28"/>
    </location>
</feature>
<evidence type="ECO:0000259" key="10">
    <source>
        <dbReference type="PROSITE" id="PS51379"/>
    </source>
</evidence>
<comment type="subcellular location">
    <subcellularLocation>
        <location evidence="8">Cell inner membrane</location>
        <topology evidence="8">Peripheral membrane protein</topology>
    </subcellularLocation>
</comment>
<feature type="binding site" evidence="8">
    <location>
        <position position="418"/>
    </location>
    <ligand>
        <name>[4Fe-4S] cluster</name>
        <dbReference type="ChEBI" id="CHEBI:49883"/>
        <label>2</label>
    </ligand>
</feature>
<evidence type="ECO:0000256" key="5">
    <source>
        <dbReference type="ARBA" id="ARBA00022982"/>
    </source>
</evidence>
<dbReference type="Gene3D" id="3.40.50.11540">
    <property type="entry name" value="NADH-ubiquinone oxidoreductase 51kDa subunit"/>
    <property type="match status" value="1"/>
</dbReference>
<dbReference type="SUPFAM" id="SSF46548">
    <property type="entry name" value="alpha-helical ferredoxin"/>
    <property type="match status" value="1"/>
</dbReference>
<feature type="binding site" evidence="8">
    <location>
        <position position="373"/>
    </location>
    <ligand>
        <name>[4Fe-4S] cluster</name>
        <dbReference type="ChEBI" id="CHEBI:49883"/>
        <label>1</label>
    </ligand>
</feature>
<feature type="binding site" evidence="8">
    <location>
        <position position="422"/>
    </location>
    <ligand>
        <name>[4Fe-4S] cluster</name>
        <dbReference type="ChEBI" id="CHEBI:49883"/>
        <label>1</label>
    </ligand>
</feature>
<feature type="region of interest" description="Disordered" evidence="9">
    <location>
        <begin position="455"/>
        <end position="516"/>
    </location>
</feature>
<keyword evidence="7 8" id="KW-0411">Iron-sulfur</keyword>
<dbReference type="GO" id="GO:0022900">
    <property type="term" value="P:electron transport chain"/>
    <property type="evidence" value="ECO:0007669"/>
    <property type="project" value="UniProtKB-UniRule"/>
</dbReference>
<dbReference type="STRING" id="867345.SAMN05421693_12015"/>
<dbReference type="PANTHER" id="PTHR43034">
    <property type="entry name" value="ION-TRANSLOCATING OXIDOREDUCTASE COMPLEX SUBUNIT C"/>
    <property type="match status" value="1"/>
</dbReference>